<sequence length="250" mass="28671">MCRIISYNIHSGVGRDKKHDYRRIGNFLAERDADIVLLQEMDTRPESRNVSQDIRDICASNIYQLVASPALTENYGWYGNAVLTRYPVISNETLDVSQSGFQPRNIQTVVLETPKGPLTVVNTHKGLKKQERRSQFGLLHEYIEQRLKVNPTPLVLGGDFNEWQFFTSAFKQLNDTLNQHTVGATFPSQFPMFSLDRLWTTDDIRVKRVRKLKNARTRILSDHLPVQLDIILPDTTSQPVSREEKIVAFG</sequence>
<dbReference type="PANTHER" id="PTHR14859:SF1">
    <property type="entry name" value="PGAP2-INTERACTING PROTEIN"/>
    <property type="match status" value="1"/>
</dbReference>
<dbReference type="GO" id="GO:0004519">
    <property type="term" value="F:endonuclease activity"/>
    <property type="evidence" value="ECO:0007669"/>
    <property type="project" value="UniProtKB-KW"/>
</dbReference>
<dbReference type="Gene3D" id="3.60.10.10">
    <property type="entry name" value="Endonuclease/exonuclease/phosphatase"/>
    <property type="match status" value="1"/>
</dbReference>
<dbReference type="AlphaFoldDB" id="A0A5B7YD96"/>
<organism evidence="2 3">
    <name type="scientific">Salinimonas iocasae</name>
    <dbReference type="NCBI Taxonomy" id="2572577"/>
    <lineage>
        <taxon>Bacteria</taxon>
        <taxon>Pseudomonadati</taxon>
        <taxon>Pseudomonadota</taxon>
        <taxon>Gammaproteobacteria</taxon>
        <taxon>Alteromonadales</taxon>
        <taxon>Alteromonadaceae</taxon>
        <taxon>Alteromonas/Salinimonas group</taxon>
        <taxon>Salinimonas</taxon>
    </lineage>
</organism>
<dbReference type="SUPFAM" id="SSF56219">
    <property type="entry name" value="DNase I-like"/>
    <property type="match status" value="1"/>
</dbReference>
<dbReference type="KEGG" id="salk:FBQ74_03390"/>
<dbReference type="Proteomes" id="UP000304912">
    <property type="component" value="Chromosome"/>
</dbReference>
<keyword evidence="3" id="KW-1185">Reference proteome</keyword>
<dbReference type="InterPro" id="IPR051916">
    <property type="entry name" value="GPI-anchor_lipid_remodeler"/>
</dbReference>
<protein>
    <submittedName>
        <fullName evidence="2">Endonuclease</fullName>
    </submittedName>
</protein>
<feature type="domain" description="Endonuclease/exonuclease/phosphatase" evidence="1">
    <location>
        <begin position="5"/>
        <end position="223"/>
    </location>
</feature>
<evidence type="ECO:0000313" key="3">
    <source>
        <dbReference type="Proteomes" id="UP000304912"/>
    </source>
</evidence>
<evidence type="ECO:0000313" key="2">
    <source>
        <dbReference type="EMBL" id="QCZ92569.1"/>
    </source>
</evidence>
<dbReference type="PANTHER" id="PTHR14859">
    <property type="entry name" value="CALCOFLUOR WHITE HYPERSENSITIVE PROTEIN PRECURSOR"/>
    <property type="match status" value="1"/>
</dbReference>
<reference evidence="2 3" key="1">
    <citation type="submission" date="2019-04" db="EMBL/GenBank/DDBJ databases">
        <title>Salinimonas iocasae sp. nov., a halophilic bacterium isolated from the outer tube casing of tubeworms in Okinawa Trough.</title>
        <authorList>
            <person name="Zhang H."/>
            <person name="Wang H."/>
            <person name="Li C."/>
        </authorList>
    </citation>
    <scope>NUCLEOTIDE SEQUENCE [LARGE SCALE GENOMIC DNA]</scope>
    <source>
        <strain evidence="2 3">KX18D6</strain>
    </source>
</reference>
<keyword evidence="2" id="KW-0378">Hydrolase</keyword>
<keyword evidence="2" id="KW-0255">Endonuclease</keyword>
<dbReference type="InterPro" id="IPR036691">
    <property type="entry name" value="Endo/exonu/phosph_ase_sf"/>
</dbReference>
<evidence type="ECO:0000259" key="1">
    <source>
        <dbReference type="Pfam" id="PF03372"/>
    </source>
</evidence>
<proteinExistence type="predicted"/>
<dbReference type="GO" id="GO:0016020">
    <property type="term" value="C:membrane"/>
    <property type="evidence" value="ECO:0007669"/>
    <property type="project" value="GOC"/>
</dbReference>
<dbReference type="Pfam" id="PF03372">
    <property type="entry name" value="Exo_endo_phos"/>
    <property type="match status" value="1"/>
</dbReference>
<dbReference type="OrthoDB" id="5293344at2"/>
<accession>A0A5B7YD96</accession>
<dbReference type="EMBL" id="CP039852">
    <property type="protein sequence ID" value="QCZ92569.1"/>
    <property type="molecule type" value="Genomic_DNA"/>
</dbReference>
<name>A0A5B7YD96_9ALTE</name>
<dbReference type="GO" id="GO:0006506">
    <property type="term" value="P:GPI anchor biosynthetic process"/>
    <property type="evidence" value="ECO:0007669"/>
    <property type="project" value="TreeGrafter"/>
</dbReference>
<dbReference type="RefSeq" id="WP_139755322.1">
    <property type="nucleotide sequence ID" value="NZ_CP039852.1"/>
</dbReference>
<gene>
    <name evidence="2" type="ORF">FBQ74_03390</name>
</gene>
<keyword evidence="2" id="KW-0540">Nuclease</keyword>
<dbReference type="InterPro" id="IPR005135">
    <property type="entry name" value="Endo/exonuclease/phosphatase"/>
</dbReference>